<dbReference type="PANTHER" id="PTHR42964:SF1">
    <property type="entry name" value="POLYKETIDE BIOSYNTHESIS ENOYL-COA HYDRATASE PKSH-RELATED"/>
    <property type="match status" value="1"/>
</dbReference>
<sequence length="242" mass="24922">MTAVAVTHRPGQLRATLTGPVLGVDAVTALTAALELAERTPRVRAFVIASDGPAFCTGMPLAGDRLTSDILGALALAHDLLTGLTRSPLATVALVNGQVTGGGVALAAACDQVVAGPEATFRITELLVGLLPAVLLPVVARRTGHHRAFSLALTAHQLDSAAGVSTGLADRAAQNPEAELVRIMRELGRTTPAAVAALKRYRNTLQPGTGSLEQATEAMRERLEDPAGRARMSLLAGQGLLP</sequence>
<evidence type="ECO:0000313" key="3">
    <source>
        <dbReference type="Proteomes" id="UP001601303"/>
    </source>
</evidence>
<accession>A0ABW6M5N4</accession>
<evidence type="ECO:0000313" key="2">
    <source>
        <dbReference type="EMBL" id="MFE9601441.1"/>
    </source>
</evidence>
<dbReference type="Pfam" id="PF00378">
    <property type="entry name" value="ECH_1"/>
    <property type="match status" value="1"/>
</dbReference>
<dbReference type="InterPro" id="IPR029045">
    <property type="entry name" value="ClpP/crotonase-like_dom_sf"/>
</dbReference>
<dbReference type="Gene3D" id="3.90.226.10">
    <property type="entry name" value="2-enoyl-CoA Hydratase, Chain A, domain 1"/>
    <property type="match status" value="1"/>
</dbReference>
<name>A0ABW6M5N4_9ACTN</name>
<dbReference type="Proteomes" id="UP001601303">
    <property type="component" value="Unassembled WGS sequence"/>
</dbReference>
<dbReference type="PANTHER" id="PTHR42964">
    <property type="entry name" value="ENOYL-COA HYDRATASE"/>
    <property type="match status" value="1"/>
</dbReference>
<dbReference type="EMBL" id="JBIAHM010000008">
    <property type="protein sequence ID" value="MFE9601441.1"/>
    <property type="molecule type" value="Genomic_DNA"/>
</dbReference>
<evidence type="ECO:0000256" key="1">
    <source>
        <dbReference type="ARBA" id="ARBA00005254"/>
    </source>
</evidence>
<gene>
    <name evidence="2" type="ORF">ACFYNQ_23110</name>
</gene>
<protein>
    <submittedName>
        <fullName evidence="2">Enoyl-CoA hydratase-related protein</fullName>
    </submittedName>
</protein>
<dbReference type="SUPFAM" id="SSF52096">
    <property type="entry name" value="ClpP/crotonase"/>
    <property type="match status" value="1"/>
</dbReference>
<dbReference type="InterPro" id="IPR001753">
    <property type="entry name" value="Enoyl-CoA_hydra/iso"/>
</dbReference>
<dbReference type="InterPro" id="IPR051683">
    <property type="entry name" value="Enoyl-CoA_Hydratase/Isomerase"/>
</dbReference>
<dbReference type="RefSeq" id="WP_388108662.1">
    <property type="nucleotide sequence ID" value="NZ_JBIAHM010000008.1"/>
</dbReference>
<keyword evidence="3" id="KW-1185">Reference proteome</keyword>
<proteinExistence type="inferred from homology"/>
<organism evidence="2 3">
    <name type="scientific">Streptomyces hokutonensis</name>
    <dbReference type="NCBI Taxonomy" id="1306990"/>
    <lineage>
        <taxon>Bacteria</taxon>
        <taxon>Bacillati</taxon>
        <taxon>Actinomycetota</taxon>
        <taxon>Actinomycetes</taxon>
        <taxon>Kitasatosporales</taxon>
        <taxon>Streptomycetaceae</taxon>
        <taxon>Streptomyces</taxon>
    </lineage>
</organism>
<reference evidence="2 3" key="1">
    <citation type="submission" date="2024-10" db="EMBL/GenBank/DDBJ databases">
        <title>The Natural Products Discovery Center: Release of the First 8490 Sequenced Strains for Exploring Actinobacteria Biosynthetic Diversity.</title>
        <authorList>
            <person name="Kalkreuter E."/>
            <person name="Kautsar S.A."/>
            <person name="Yang D."/>
            <person name="Bader C.D."/>
            <person name="Teijaro C.N."/>
            <person name="Fluegel L."/>
            <person name="Davis C.M."/>
            <person name="Simpson J.R."/>
            <person name="Lauterbach L."/>
            <person name="Steele A.D."/>
            <person name="Gui C."/>
            <person name="Meng S."/>
            <person name="Li G."/>
            <person name="Viehrig K."/>
            <person name="Ye F."/>
            <person name="Su P."/>
            <person name="Kiefer A.F."/>
            <person name="Nichols A."/>
            <person name="Cepeda A.J."/>
            <person name="Yan W."/>
            <person name="Fan B."/>
            <person name="Jiang Y."/>
            <person name="Adhikari A."/>
            <person name="Zheng C.-J."/>
            <person name="Schuster L."/>
            <person name="Cowan T.M."/>
            <person name="Smanski M.J."/>
            <person name="Chevrette M.G."/>
            <person name="De Carvalho L.P.S."/>
            <person name="Shen B."/>
        </authorList>
    </citation>
    <scope>NUCLEOTIDE SEQUENCE [LARGE SCALE GENOMIC DNA]</scope>
    <source>
        <strain evidence="2 3">NPDC006488</strain>
    </source>
</reference>
<dbReference type="CDD" id="cd06558">
    <property type="entry name" value="crotonase-like"/>
    <property type="match status" value="1"/>
</dbReference>
<comment type="similarity">
    <text evidence="1">Belongs to the enoyl-CoA hydratase/isomerase family.</text>
</comment>
<comment type="caution">
    <text evidence="2">The sequence shown here is derived from an EMBL/GenBank/DDBJ whole genome shotgun (WGS) entry which is preliminary data.</text>
</comment>